<keyword evidence="3" id="KW-1185">Reference proteome</keyword>
<name>A0AAE8SUX5_9PEZI</name>
<evidence type="ECO:0000256" key="1">
    <source>
        <dbReference type="SAM" id="MobiDB-lite"/>
    </source>
</evidence>
<dbReference type="PANTHER" id="PTHR35392">
    <property type="entry name" value="ZN(II)2CYS6 TRANSCRIPTION FACTOR (EUROFUNG)-RELATED-RELATED"/>
    <property type="match status" value="1"/>
</dbReference>
<protein>
    <submittedName>
        <fullName evidence="2">Uncharacterized protein</fullName>
    </submittedName>
</protein>
<feature type="region of interest" description="Disordered" evidence="1">
    <location>
        <begin position="220"/>
        <end position="262"/>
    </location>
</feature>
<proteinExistence type="predicted"/>
<reference evidence="2" key="1">
    <citation type="submission" date="2018-03" db="EMBL/GenBank/DDBJ databases">
        <authorList>
            <person name="Guldener U."/>
        </authorList>
    </citation>
    <scope>NUCLEOTIDE SEQUENCE</scope>
</reference>
<gene>
    <name evidence="2" type="ORF">DNG_04831</name>
</gene>
<comment type="caution">
    <text evidence="2">The sequence shown here is derived from an EMBL/GenBank/DDBJ whole genome shotgun (WGS) entry which is preliminary data.</text>
</comment>
<dbReference type="Proteomes" id="UP001187682">
    <property type="component" value="Unassembled WGS sequence"/>
</dbReference>
<feature type="compositionally biased region" description="Low complexity" evidence="1">
    <location>
        <begin position="38"/>
        <end position="65"/>
    </location>
</feature>
<feature type="compositionally biased region" description="Gly residues" evidence="1">
    <location>
        <begin position="28"/>
        <end position="37"/>
    </location>
</feature>
<dbReference type="EMBL" id="ONZQ02000006">
    <property type="protein sequence ID" value="SPO02158.1"/>
    <property type="molecule type" value="Genomic_DNA"/>
</dbReference>
<organism evidence="2 3">
    <name type="scientific">Cephalotrichum gorgonifer</name>
    <dbReference type="NCBI Taxonomy" id="2041049"/>
    <lineage>
        <taxon>Eukaryota</taxon>
        <taxon>Fungi</taxon>
        <taxon>Dikarya</taxon>
        <taxon>Ascomycota</taxon>
        <taxon>Pezizomycotina</taxon>
        <taxon>Sordariomycetes</taxon>
        <taxon>Hypocreomycetidae</taxon>
        <taxon>Microascales</taxon>
        <taxon>Microascaceae</taxon>
        <taxon>Cephalotrichum</taxon>
    </lineage>
</organism>
<accession>A0AAE8SUX5</accession>
<feature type="region of interest" description="Disordered" evidence="1">
    <location>
        <begin position="1"/>
        <end position="140"/>
    </location>
</feature>
<evidence type="ECO:0000313" key="2">
    <source>
        <dbReference type="EMBL" id="SPO02158.1"/>
    </source>
</evidence>
<dbReference type="InterPro" id="IPR052973">
    <property type="entry name" value="Fungal_sec-metab_reg_TF"/>
</dbReference>
<dbReference type="AlphaFoldDB" id="A0AAE8SUX5"/>
<sequence>MHPAPSLAEAPPKTDEYESRSPAPHAAHGGGHGGGPAGATTQQSPPTPSQQPVSVSVSLSVSPPLRTETPASLPNHSPATSPASAAARLSVDPAGNSSSYGAETSPNLHQSIFSVTDGSDLSNHRRATRRRTGPLSQQQREKAALIRKLGACPDCRRRRVACHPSHHNLTWEDAVKKYHRPMSPNMQEIAPLGPPRPISPAPLLNHTHQNQNHIHHVSAGFKGGSADAMDIDPAPVQPSSRSPPDESRLRTPLPSGKPPSIPGIDSLRAVLETHASRIFATPHRGRYAAAQVLLLYWQDDDDPELSAAVQDLADVFDKQYRYTFQKQKIPIVSDECRNPWRWLSQQITAFADDRDQRDVLKILYYNGHSYLDRNRQMALASSRDTEKATTIRWSGIQQILEEACSDTLIIMDAAYFPSPNVERKQGVLELIAAASSEEHFRLLDRCAFTRALTEELRSKARGPNNGSLTAAHLHAKLMSTYPKMIQDKNPGNDYITSFPAPLHLQITGNPRLPSIQLCRLHRTSLPFAADHSGPQIQMSMRLKDDFFDIENWAEWLRVMPEGVRDVRVEGQLPLLK</sequence>
<evidence type="ECO:0000313" key="3">
    <source>
        <dbReference type="Proteomes" id="UP001187682"/>
    </source>
</evidence>
<feature type="compositionally biased region" description="Polar residues" evidence="1">
    <location>
        <begin position="95"/>
        <end position="121"/>
    </location>
</feature>
<feature type="compositionally biased region" description="Low complexity" evidence="1">
    <location>
        <begin position="77"/>
        <end position="87"/>
    </location>
</feature>